<evidence type="ECO:0000256" key="1">
    <source>
        <dbReference type="SAM" id="Phobius"/>
    </source>
</evidence>
<evidence type="ECO:0008006" key="4">
    <source>
        <dbReference type="Google" id="ProtNLM"/>
    </source>
</evidence>
<keyword evidence="1" id="KW-1133">Transmembrane helix</keyword>
<sequence>MDSQDIMACAGVIAACVGVVKTFKLFEPKYLPLVAIAMAAIFVLSPAPVQNAITAILVLGLTASGQYQYSKNREGK</sequence>
<protein>
    <recommendedName>
        <fullName evidence="4">Holin</fullName>
    </recommendedName>
</protein>
<proteinExistence type="predicted"/>
<reference evidence="2 3" key="1">
    <citation type="submission" date="2014-12" db="EMBL/GenBank/DDBJ databases">
        <title>Draft genome sequence of Cohnella kolymensis strain B-2846.</title>
        <authorList>
            <person name="Karlyshev A.V."/>
            <person name="Kudryashova E.B."/>
        </authorList>
    </citation>
    <scope>NUCLEOTIDE SEQUENCE [LARGE SCALE GENOMIC DNA]</scope>
    <source>
        <strain evidence="2 3">VKM B-2846</strain>
    </source>
</reference>
<name>A0ABR5A2B3_9BACL</name>
<evidence type="ECO:0000313" key="2">
    <source>
        <dbReference type="EMBL" id="KIL35184.1"/>
    </source>
</evidence>
<dbReference type="EMBL" id="JXAL01000024">
    <property type="protein sequence ID" value="KIL35184.1"/>
    <property type="molecule type" value="Genomic_DNA"/>
</dbReference>
<dbReference type="RefSeq" id="WP_041065334.1">
    <property type="nucleotide sequence ID" value="NZ_JXAL01000024.1"/>
</dbReference>
<keyword evidence="3" id="KW-1185">Reference proteome</keyword>
<dbReference type="Proteomes" id="UP000054526">
    <property type="component" value="Unassembled WGS sequence"/>
</dbReference>
<comment type="caution">
    <text evidence="2">The sequence shown here is derived from an EMBL/GenBank/DDBJ whole genome shotgun (WGS) entry which is preliminary data.</text>
</comment>
<feature type="transmembrane region" description="Helical" evidence="1">
    <location>
        <begin position="6"/>
        <end position="23"/>
    </location>
</feature>
<organism evidence="2 3">
    <name type="scientific">Cohnella kolymensis</name>
    <dbReference type="NCBI Taxonomy" id="1590652"/>
    <lineage>
        <taxon>Bacteria</taxon>
        <taxon>Bacillati</taxon>
        <taxon>Bacillota</taxon>
        <taxon>Bacilli</taxon>
        <taxon>Bacillales</taxon>
        <taxon>Paenibacillaceae</taxon>
        <taxon>Cohnella</taxon>
    </lineage>
</organism>
<gene>
    <name evidence="2" type="ORF">SD71_16305</name>
</gene>
<keyword evidence="1" id="KW-0812">Transmembrane</keyword>
<keyword evidence="1" id="KW-0472">Membrane</keyword>
<evidence type="ECO:0000313" key="3">
    <source>
        <dbReference type="Proteomes" id="UP000054526"/>
    </source>
</evidence>
<accession>A0ABR5A2B3</accession>